<dbReference type="InterPro" id="IPR007337">
    <property type="entry name" value="RelB/DinJ"/>
</dbReference>
<dbReference type="Proteomes" id="UP000178794">
    <property type="component" value="Unassembled WGS sequence"/>
</dbReference>
<dbReference type="PANTHER" id="PTHR38781:SF1">
    <property type="entry name" value="ANTITOXIN DINJ-RELATED"/>
    <property type="match status" value="1"/>
</dbReference>
<proteinExistence type="inferred from homology"/>
<evidence type="ECO:0000313" key="4">
    <source>
        <dbReference type="Proteomes" id="UP000178794"/>
    </source>
</evidence>
<evidence type="ECO:0000256" key="1">
    <source>
        <dbReference type="ARBA" id="ARBA00010562"/>
    </source>
</evidence>
<organism evidence="3 4">
    <name type="scientific">Candidatus Kaiserbacteria bacterium RIFCSPHIGHO2_02_FULL_50_50</name>
    <dbReference type="NCBI Taxonomy" id="1798492"/>
    <lineage>
        <taxon>Bacteria</taxon>
        <taxon>Candidatus Kaiseribacteriota</taxon>
    </lineage>
</organism>
<protein>
    <recommendedName>
        <fullName evidence="5">Damage-inducible protein J</fullName>
    </recommendedName>
</protein>
<name>A0A1F6DDW0_9BACT</name>
<accession>A0A1F6DDW0</accession>
<dbReference type="NCBIfam" id="TIGR02384">
    <property type="entry name" value="RelB_DinJ"/>
    <property type="match status" value="1"/>
</dbReference>
<dbReference type="EMBL" id="MFLF01000014">
    <property type="protein sequence ID" value="OGG59566.1"/>
    <property type="molecule type" value="Genomic_DNA"/>
</dbReference>
<reference evidence="3 4" key="1">
    <citation type="journal article" date="2016" name="Nat. Commun.">
        <title>Thousands of microbial genomes shed light on interconnected biogeochemical processes in an aquifer system.</title>
        <authorList>
            <person name="Anantharaman K."/>
            <person name="Brown C.T."/>
            <person name="Hug L.A."/>
            <person name="Sharon I."/>
            <person name="Castelle C.J."/>
            <person name="Probst A.J."/>
            <person name="Thomas B.C."/>
            <person name="Singh A."/>
            <person name="Wilkins M.J."/>
            <person name="Karaoz U."/>
            <person name="Brodie E.L."/>
            <person name="Williams K.H."/>
            <person name="Hubbard S.S."/>
            <person name="Banfield J.F."/>
        </authorList>
    </citation>
    <scope>NUCLEOTIDE SEQUENCE [LARGE SCALE GENOMIC DNA]</scope>
</reference>
<comment type="similarity">
    <text evidence="1">Belongs to the RelB/DinJ antitoxin family.</text>
</comment>
<keyword evidence="2" id="KW-1277">Toxin-antitoxin system</keyword>
<dbReference type="InterPro" id="IPR013321">
    <property type="entry name" value="Arc_rbn_hlx_hlx"/>
</dbReference>
<dbReference type="GO" id="GO:0006355">
    <property type="term" value="P:regulation of DNA-templated transcription"/>
    <property type="evidence" value="ECO:0007669"/>
    <property type="project" value="InterPro"/>
</dbReference>
<sequence length="89" mass="10056">MNTATILNIKTSKSLKEEAKNIASELGLPLSTVINAFLRQFVRERSVTFDARLTPTPYLERVMEEARREYKAGESKNAKDFVAHLKSLA</sequence>
<evidence type="ECO:0008006" key="5">
    <source>
        <dbReference type="Google" id="ProtNLM"/>
    </source>
</evidence>
<gene>
    <name evidence="3" type="ORF">A3C89_01245</name>
</gene>
<dbReference type="PANTHER" id="PTHR38781">
    <property type="entry name" value="ANTITOXIN DINJ-RELATED"/>
    <property type="match status" value="1"/>
</dbReference>
<dbReference type="Pfam" id="PF04221">
    <property type="entry name" value="RelB"/>
    <property type="match status" value="1"/>
</dbReference>
<dbReference type="AlphaFoldDB" id="A0A1F6DDW0"/>
<dbReference type="GO" id="GO:0006351">
    <property type="term" value="P:DNA-templated transcription"/>
    <property type="evidence" value="ECO:0007669"/>
    <property type="project" value="TreeGrafter"/>
</dbReference>
<evidence type="ECO:0000313" key="3">
    <source>
        <dbReference type="EMBL" id="OGG59566.1"/>
    </source>
</evidence>
<evidence type="ECO:0000256" key="2">
    <source>
        <dbReference type="ARBA" id="ARBA00022649"/>
    </source>
</evidence>
<comment type="caution">
    <text evidence="3">The sequence shown here is derived from an EMBL/GenBank/DDBJ whole genome shotgun (WGS) entry which is preliminary data.</text>
</comment>
<dbReference type="STRING" id="1798492.A3C89_01245"/>
<dbReference type="Gene3D" id="1.10.1220.10">
    <property type="entry name" value="Met repressor-like"/>
    <property type="match status" value="1"/>
</dbReference>